<protein>
    <submittedName>
        <fullName evidence="10">Glycosyltransferase</fullName>
    </submittedName>
</protein>
<evidence type="ECO:0000256" key="1">
    <source>
        <dbReference type="ARBA" id="ARBA00022475"/>
    </source>
</evidence>
<evidence type="ECO:0000259" key="9">
    <source>
        <dbReference type="Pfam" id="PF00535"/>
    </source>
</evidence>
<proteinExistence type="predicted"/>
<evidence type="ECO:0000256" key="6">
    <source>
        <dbReference type="ARBA" id="ARBA00022989"/>
    </source>
</evidence>
<keyword evidence="1" id="KW-1003">Cell membrane</keyword>
<keyword evidence="2" id="KW-0328">Glycosyltransferase</keyword>
<feature type="transmembrane region" description="Helical" evidence="8">
    <location>
        <begin position="281"/>
        <end position="302"/>
    </location>
</feature>
<keyword evidence="6 8" id="KW-1133">Transmembrane helix</keyword>
<reference evidence="10 11" key="1">
    <citation type="submission" date="2018-06" db="EMBL/GenBank/DDBJ databases">
        <title>Spirosoma sp. HMF3257 Genome sequencing and assembly.</title>
        <authorList>
            <person name="Kang H."/>
            <person name="Cha I."/>
            <person name="Kim H."/>
            <person name="Kang J."/>
            <person name="Joh K."/>
        </authorList>
    </citation>
    <scope>NUCLEOTIDE SEQUENCE [LARGE SCALE GENOMIC DNA]</scope>
    <source>
        <strain evidence="10 11">HMF3257</strain>
    </source>
</reference>
<evidence type="ECO:0000313" key="11">
    <source>
        <dbReference type="Proteomes" id="UP000249016"/>
    </source>
</evidence>
<evidence type="ECO:0000256" key="7">
    <source>
        <dbReference type="ARBA" id="ARBA00023136"/>
    </source>
</evidence>
<evidence type="ECO:0000256" key="3">
    <source>
        <dbReference type="ARBA" id="ARBA00022679"/>
    </source>
</evidence>
<dbReference type="CDD" id="cd04187">
    <property type="entry name" value="DPM1_like_bac"/>
    <property type="match status" value="1"/>
</dbReference>
<name>A0A327NEI6_9BACT</name>
<dbReference type="GO" id="GO:0099621">
    <property type="term" value="F:undecaprenyl-phosphate 4-deoxy-4-formamido-L-arabinose transferase activity"/>
    <property type="evidence" value="ECO:0007669"/>
    <property type="project" value="TreeGrafter"/>
</dbReference>
<dbReference type="GO" id="GO:0009103">
    <property type="term" value="P:lipopolysaccharide biosynthetic process"/>
    <property type="evidence" value="ECO:0007669"/>
    <property type="project" value="UniProtKB-KW"/>
</dbReference>
<dbReference type="OrthoDB" id="9807778at2"/>
<sequence>MPELLQLTVLIPLYNEDESLPELHDWIVRVVTEHQFTYEILFVDDGSTDDSWAVIERLASTNPAVRGIRFNRNYGKTAALQTGFQAVRGQVVITMDADLQDSPDEIPELYRMITEGKYDLVSGWKQKRYDPITKTLPTKLFNSVSRWISGVPLHDFNCGLKAYRQKVVKTIAPTLYGDMHRNLPIVANWNGFGKIGEKVVQHRARKYGTTKFGLERFVNGFLDVLVIAFVQKFSKRPMHFFGTFGTLSFFVGTVLAVWLIVDKLINIAQGVKFRNATDNPLFYFGLVAIILGVQLFLAGFLGEMLVRQSLGKSSDSQVAERIGFSEQNVSI</sequence>
<organism evidence="10 11">
    <name type="scientific">Spirosoma telluris</name>
    <dbReference type="NCBI Taxonomy" id="2183553"/>
    <lineage>
        <taxon>Bacteria</taxon>
        <taxon>Pseudomonadati</taxon>
        <taxon>Bacteroidota</taxon>
        <taxon>Cytophagia</taxon>
        <taxon>Cytophagales</taxon>
        <taxon>Cytophagaceae</taxon>
        <taxon>Spirosoma</taxon>
    </lineage>
</organism>
<keyword evidence="3 10" id="KW-0808">Transferase</keyword>
<keyword evidence="4 8" id="KW-0812">Transmembrane</keyword>
<evidence type="ECO:0000256" key="2">
    <source>
        <dbReference type="ARBA" id="ARBA00022676"/>
    </source>
</evidence>
<gene>
    <name evidence="10" type="ORF">HMF3257_03585</name>
</gene>
<dbReference type="EMBL" id="QLII01000001">
    <property type="protein sequence ID" value="RAI73720.1"/>
    <property type="molecule type" value="Genomic_DNA"/>
</dbReference>
<feature type="transmembrane region" description="Helical" evidence="8">
    <location>
        <begin position="240"/>
        <end position="261"/>
    </location>
</feature>
<dbReference type="InterPro" id="IPR050256">
    <property type="entry name" value="Glycosyltransferase_2"/>
</dbReference>
<feature type="domain" description="Glycosyltransferase 2-like" evidence="9">
    <location>
        <begin position="8"/>
        <end position="168"/>
    </location>
</feature>
<dbReference type="SUPFAM" id="SSF53448">
    <property type="entry name" value="Nucleotide-diphospho-sugar transferases"/>
    <property type="match status" value="1"/>
</dbReference>
<dbReference type="PANTHER" id="PTHR48090:SF3">
    <property type="entry name" value="UNDECAPRENYL-PHOSPHATE 4-DEOXY-4-FORMAMIDO-L-ARABINOSE TRANSFERASE"/>
    <property type="match status" value="1"/>
</dbReference>
<keyword evidence="11" id="KW-1185">Reference proteome</keyword>
<dbReference type="AlphaFoldDB" id="A0A327NEI6"/>
<dbReference type="InterPro" id="IPR001173">
    <property type="entry name" value="Glyco_trans_2-like"/>
</dbReference>
<dbReference type="InterPro" id="IPR029044">
    <property type="entry name" value="Nucleotide-diphossugar_trans"/>
</dbReference>
<dbReference type="GO" id="GO:0005886">
    <property type="term" value="C:plasma membrane"/>
    <property type="evidence" value="ECO:0007669"/>
    <property type="project" value="TreeGrafter"/>
</dbReference>
<evidence type="ECO:0000313" key="10">
    <source>
        <dbReference type="EMBL" id="RAI73720.1"/>
    </source>
</evidence>
<dbReference type="PANTHER" id="PTHR48090">
    <property type="entry name" value="UNDECAPRENYL-PHOSPHATE 4-DEOXY-4-FORMAMIDO-L-ARABINOSE TRANSFERASE-RELATED"/>
    <property type="match status" value="1"/>
</dbReference>
<evidence type="ECO:0000256" key="8">
    <source>
        <dbReference type="SAM" id="Phobius"/>
    </source>
</evidence>
<accession>A0A327NEI6</accession>
<evidence type="ECO:0000256" key="4">
    <source>
        <dbReference type="ARBA" id="ARBA00022692"/>
    </source>
</evidence>
<dbReference type="Proteomes" id="UP000249016">
    <property type="component" value="Unassembled WGS sequence"/>
</dbReference>
<dbReference type="RefSeq" id="WP_111340595.1">
    <property type="nucleotide sequence ID" value="NZ_QLII01000001.1"/>
</dbReference>
<dbReference type="Gene3D" id="3.90.550.10">
    <property type="entry name" value="Spore Coat Polysaccharide Biosynthesis Protein SpsA, Chain A"/>
    <property type="match status" value="1"/>
</dbReference>
<keyword evidence="5" id="KW-0448">Lipopolysaccharide biosynthesis</keyword>
<evidence type="ECO:0000256" key="5">
    <source>
        <dbReference type="ARBA" id="ARBA00022985"/>
    </source>
</evidence>
<comment type="caution">
    <text evidence="10">The sequence shown here is derived from an EMBL/GenBank/DDBJ whole genome shotgun (WGS) entry which is preliminary data.</text>
</comment>
<dbReference type="Pfam" id="PF00535">
    <property type="entry name" value="Glycos_transf_2"/>
    <property type="match status" value="1"/>
</dbReference>
<keyword evidence="7 8" id="KW-0472">Membrane</keyword>